<dbReference type="PANTHER" id="PTHR39401">
    <property type="entry name" value="SNOAL-LIKE DOMAIN-CONTAINING PROTEIN"/>
    <property type="match status" value="1"/>
</dbReference>
<name>A0A2T5LW69_9EURO</name>
<dbReference type="Proteomes" id="UP000244073">
    <property type="component" value="Unassembled WGS sequence"/>
</dbReference>
<dbReference type="RefSeq" id="XP_040751921.1">
    <property type="nucleotide sequence ID" value="XM_040897102.1"/>
</dbReference>
<proteinExistence type="predicted"/>
<organism evidence="1 2">
    <name type="scientific">Aspergillus ochraceoroseus IBT 24754</name>
    <dbReference type="NCBI Taxonomy" id="1392256"/>
    <lineage>
        <taxon>Eukaryota</taxon>
        <taxon>Fungi</taxon>
        <taxon>Dikarya</taxon>
        <taxon>Ascomycota</taxon>
        <taxon>Pezizomycotina</taxon>
        <taxon>Eurotiomycetes</taxon>
        <taxon>Eurotiomycetidae</taxon>
        <taxon>Eurotiales</taxon>
        <taxon>Aspergillaceae</taxon>
        <taxon>Aspergillus</taxon>
        <taxon>Aspergillus subgen. Nidulantes</taxon>
    </lineage>
</organism>
<dbReference type="PANTHER" id="PTHR39401:SF1">
    <property type="entry name" value="SNOAL-LIKE DOMAIN-CONTAINING PROTEIN"/>
    <property type="match status" value="1"/>
</dbReference>
<dbReference type="EMBL" id="MSFN02000004">
    <property type="protein sequence ID" value="PTU20529.1"/>
    <property type="molecule type" value="Genomic_DNA"/>
</dbReference>
<dbReference type="AlphaFoldDB" id="A0A2T5LW69"/>
<sequence>MSYQITTDSTLSPPNAPALIAFMESFYRTSDTEALHDQYVASFTNDATLIMGPKTARGEDEIRSLRHGLWTHVANRKHFPTRIFFGAANELMLYGTVRYMLRAAPETEIEVPWAGRVVFDEQRELKMKFYQVYLDPSVQSGKK</sequence>
<comment type="caution">
    <text evidence="1">The sequence shown here is derived from an EMBL/GenBank/DDBJ whole genome shotgun (WGS) entry which is preliminary data.</text>
</comment>
<evidence type="ECO:0008006" key="3">
    <source>
        <dbReference type="Google" id="ProtNLM"/>
    </source>
</evidence>
<dbReference type="SUPFAM" id="SSF54427">
    <property type="entry name" value="NTF2-like"/>
    <property type="match status" value="1"/>
</dbReference>
<protein>
    <recommendedName>
        <fullName evidence="3">SnoaL-like domain-containing protein</fullName>
    </recommendedName>
</protein>
<dbReference type="VEuPathDB" id="FungiDB:P175DRAFT_0501144"/>
<gene>
    <name evidence="1" type="ORF">P175DRAFT_0501144</name>
</gene>
<dbReference type="InterPro" id="IPR032710">
    <property type="entry name" value="NTF2-like_dom_sf"/>
</dbReference>
<dbReference type="OrthoDB" id="3468019at2759"/>
<dbReference type="GeneID" id="63813984"/>
<accession>A0A2T5LW69</accession>
<reference evidence="1 2" key="1">
    <citation type="journal article" date="2018" name="Proc. Natl. Acad. Sci. U.S.A.">
        <title>Linking secondary metabolites to gene clusters through genome sequencing of six diverse Aspergillus species.</title>
        <authorList>
            <person name="Kaerboelling I."/>
            <person name="Vesth T.C."/>
            <person name="Frisvad J.C."/>
            <person name="Nybo J.L."/>
            <person name="Theobald S."/>
            <person name="Kuo A."/>
            <person name="Bowyer P."/>
            <person name="Matsuda Y."/>
            <person name="Mondo S."/>
            <person name="Lyhne E.K."/>
            <person name="Kogle M.E."/>
            <person name="Clum A."/>
            <person name="Lipzen A."/>
            <person name="Salamov A."/>
            <person name="Ngan C.Y."/>
            <person name="Daum C."/>
            <person name="Chiniquy J."/>
            <person name="Barry K."/>
            <person name="LaButti K."/>
            <person name="Haridas S."/>
            <person name="Simmons B.A."/>
            <person name="Magnuson J.K."/>
            <person name="Mortensen U.H."/>
            <person name="Larsen T.O."/>
            <person name="Grigoriev I.V."/>
            <person name="Baker S.E."/>
            <person name="Andersen M.R."/>
        </authorList>
    </citation>
    <scope>NUCLEOTIDE SEQUENCE [LARGE SCALE GENOMIC DNA]</scope>
    <source>
        <strain evidence="1 2">IBT 24754</strain>
    </source>
</reference>
<evidence type="ECO:0000313" key="2">
    <source>
        <dbReference type="Proteomes" id="UP000244073"/>
    </source>
</evidence>
<evidence type="ECO:0000313" key="1">
    <source>
        <dbReference type="EMBL" id="PTU20529.1"/>
    </source>
</evidence>